<reference evidence="1" key="1">
    <citation type="submission" date="2013-03" db="EMBL/GenBank/DDBJ databases">
        <authorList>
            <person name="Harkins D.M."/>
            <person name="Durkin A.S."/>
            <person name="Brinkac L.M."/>
            <person name="Haft D.H."/>
            <person name="Selengut J.D."/>
            <person name="Sanka R."/>
            <person name="DePew J."/>
            <person name="Purushe J."/>
            <person name="Hartskeerl R.A."/>
            <person name="Ahmed A."/>
            <person name="van der Linden H."/>
            <person name="Goris M.G.A."/>
            <person name="Vinetz J.M."/>
            <person name="Sutton G.G."/>
            <person name="Nierman W.C."/>
            <person name="Fouts D.E."/>
        </authorList>
    </citation>
    <scope>NUCLEOTIDE SEQUENCE [LARGE SCALE GENOMIC DNA]</scope>
    <source>
        <strain evidence="1">ICFT</strain>
    </source>
</reference>
<comment type="caution">
    <text evidence="1">The sequence shown here is derived from an EMBL/GenBank/DDBJ whole genome shotgun (WGS) entry which is preliminary data.</text>
</comment>
<name>N1WR63_9LEPT</name>
<dbReference type="EMBL" id="AOHC02000005">
    <property type="protein sequence ID" value="EMY79747.1"/>
    <property type="molecule type" value="Genomic_DNA"/>
</dbReference>
<gene>
    <name evidence="1" type="ORF">LEP1GSC060_0894</name>
</gene>
<accession>N1WR63</accession>
<organism evidence="1 2">
    <name type="scientific">Leptospira weilii serovar Ranarum str. ICFT</name>
    <dbReference type="NCBI Taxonomy" id="1218598"/>
    <lineage>
        <taxon>Bacteria</taxon>
        <taxon>Pseudomonadati</taxon>
        <taxon>Spirochaetota</taxon>
        <taxon>Spirochaetia</taxon>
        <taxon>Leptospirales</taxon>
        <taxon>Leptospiraceae</taxon>
        <taxon>Leptospira</taxon>
    </lineage>
</organism>
<keyword evidence="2" id="KW-1185">Reference proteome</keyword>
<evidence type="ECO:0000313" key="2">
    <source>
        <dbReference type="Proteomes" id="UP000012313"/>
    </source>
</evidence>
<protein>
    <submittedName>
        <fullName evidence="1">Uncharacterized protein</fullName>
    </submittedName>
</protein>
<sequence length="42" mass="4690">MSRCPVVPIRTESPNSKIDVKVSLSFLSFLHCLVSFPKKGKI</sequence>
<dbReference type="AlphaFoldDB" id="N1WR63"/>
<dbReference type="STRING" id="1218598.LEP1GSC060_0894"/>
<proteinExistence type="predicted"/>
<dbReference type="Proteomes" id="UP000012313">
    <property type="component" value="Unassembled WGS sequence"/>
</dbReference>
<evidence type="ECO:0000313" key="1">
    <source>
        <dbReference type="EMBL" id="EMY79747.1"/>
    </source>
</evidence>